<evidence type="ECO:0000259" key="6">
    <source>
        <dbReference type="Pfam" id="PF00155"/>
    </source>
</evidence>
<dbReference type="Gene3D" id="3.40.640.10">
    <property type="entry name" value="Type I PLP-dependent aspartate aminotransferase-like (Major domain)"/>
    <property type="match status" value="1"/>
</dbReference>
<evidence type="ECO:0000313" key="8">
    <source>
        <dbReference type="Proteomes" id="UP001225644"/>
    </source>
</evidence>
<dbReference type="InterPro" id="IPR015422">
    <property type="entry name" value="PyrdxlP-dep_Trfase_small"/>
</dbReference>
<keyword evidence="8" id="KW-1185">Reference proteome</keyword>
<keyword evidence="5" id="KW-0663">Pyridoxal phosphate</keyword>
<feature type="domain" description="Aminotransferase class I/classII large" evidence="6">
    <location>
        <begin position="36"/>
        <end position="382"/>
    </location>
</feature>
<dbReference type="Proteomes" id="UP001225644">
    <property type="component" value="Unassembled WGS sequence"/>
</dbReference>
<evidence type="ECO:0000256" key="2">
    <source>
        <dbReference type="ARBA" id="ARBA00007441"/>
    </source>
</evidence>
<evidence type="ECO:0000256" key="4">
    <source>
        <dbReference type="ARBA" id="ARBA00022679"/>
    </source>
</evidence>
<dbReference type="InterPro" id="IPR015421">
    <property type="entry name" value="PyrdxlP-dep_Trfase_major"/>
</dbReference>
<organism evidence="7 8">
    <name type="scientific">Desulfofundulus luciae</name>
    <dbReference type="NCBI Taxonomy" id="74702"/>
    <lineage>
        <taxon>Bacteria</taxon>
        <taxon>Bacillati</taxon>
        <taxon>Bacillota</taxon>
        <taxon>Clostridia</taxon>
        <taxon>Eubacteriales</taxon>
        <taxon>Peptococcaceae</taxon>
        <taxon>Desulfofundulus</taxon>
    </lineage>
</organism>
<comment type="caution">
    <text evidence="7">The sequence shown here is derived from an EMBL/GenBank/DDBJ whole genome shotgun (WGS) entry which is preliminary data.</text>
</comment>
<keyword evidence="3 7" id="KW-0032">Aminotransferase</keyword>
<dbReference type="InterPro" id="IPR050596">
    <property type="entry name" value="AspAT/PAT-like"/>
</dbReference>
<sequence length="400" mass="44971">MTVRFARGTEHFVPPKQWESMRRAKELEKKLGQRIVHFEKGDFAGEDFTLPEHISEAAIKVLRQGGVRYDPGPGIPPLREAIAREMTSRGRPTEMDEVVVTGGAKHALFMSLLTLLDPGDEVIFPNPGYPPDEVWIRFCGAKPVYAPLNPPTFQYDLDRLEEVITPRTKLLILNTPQRPNGCVVKDLEKIAEICLKHDLLVISDEIFSHIVYEGRHRTISEIPEMRDRTIVIDTFSKTYTMTGFRIGWIVAPRPIAEKLSIFLQDSITNVALFIQEAALAALTGPQEAFEKMRQSLKRKRDRFVAGLNKIPGIQCLPPEGTFYAFPNISGTGMTSQQFTDYLMNSYGVAVVSGTAFGSQGEGFVRMTFAVPDEEIEEGLKRIREAVEKLFECKAPKVKEA</sequence>
<accession>A0ABU0B2T0</accession>
<keyword evidence="4" id="KW-0808">Transferase</keyword>
<dbReference type="CDD" id="cd00609">
    <property type="entry name" value="AAT_like"/>
    <property type="match status" value="1"/>
</dbReference>
<name>A0ABU0B2T0_9FIRM</name>
<dbReference type="RefSeq" id="WP_307402856.1">
    <property type="nucleotide sequence ID" value="NZ_JAUSUX010000017.1"/>
</dbReference>
<dbReference type="InterPro" id="IPR004839">
    <property type="entry name" value="Aminotransferase_I/II_large"/>
</dbReference>
<dbReference type="PANTHER" id="PTHR46383">
    <property type="entry name" value="ASPARTATE AMINOTRANSFERASE"/>
    <property type="match status" value="1"/>
</dbReference>
<reference evidence="7 8" key="1">
    <citation type="submission" date="2023-07" db="EMBL/GenBank/DDBJ databases">
        <title>Genomic Encyclopedia of Type Strains, Phase IV (KMG-IV): sequencing the most valuable type-strain genomes for metagenomic binning, comparative biology and taxonomic classification.</title>
        <authorList>
            <person name="Goeker M."/>
        </authorList>
    </citation>
    <scope>NUCLEOTIDE SEQUENCE [LARGE SCALE GENOMIC DNA]</scope>
    <source>
        <strain evidence="7 8">DSM 12396</strain>
    </source>
</reference>
<dbReference type="SUPFAM" id="SSF53383">
    <property type="entry name" value="PLP-dependent transferases"/>
    <property type="match status" value="1"/>
</dbReference>
<protein>
    <submittedName>
        <fullName evidence="7">Aspartate/methionine/tyrosine aminotransferase</fullName>
    </submittedName>
</protein>
<comment type="cofactor">
    <cofactor evidence="1">
        <name>pyridoxal 5'-phosphate</name>
        <dbReference type="ChEBI" id="CHEBI:597326"/>
    </cofactor>
</comment>
<dbReference type="Pfam" id="PF00155">
    <property type="entry name" value="Aminotran_1_2"/>
    <property type="match status" value="1"/>
</dbReference>
<dbReference type="InterPro" id="IPR015424">
    <property type="entry name" value="PyrdxlP-dep_Trfase"/>
</dbReference>
<dbReference type="Gene3D" id="3.90.1150.10">
    <property type="entry name" value="Aspartate Aminotransferase, domain 1"/>
    <property type="match status" value="1"/>
</dbReference>
<evidence type="ECO:0000313" key="7">
    <source>
        <dbReference type="EMBL" id="MDQ0287021.1"/>
    </source>
</evidence>
<dbReference type="EMBL" id="JAUSUX010000017">
    <property type="protein sequence ID" value="MDQ0287021.1"/>
    <property type="molecule type" value="Genomic_DNA"/>
</dbReference>
<evidence type="ECO:0000256" key="5">
    <source>
        <dbReference type="ARBA" id="ARBA00022898"/>
    </source>
</evidence>
<dbReference type="PANTHER" id="PTHR46383:SF1">
    <property type="entry name" value="ASPARTATE AMINOTRANSFERASE"/>
    <property type="match status" value="1"/>
</dbReference>
<evidence type="ECO:0000256" key="1">
    <source>
        <dbReference type="ARBA" id="ARBA00001933"/>
    </source>
</evidence>
<gene>
    <name evidence="7" type="ORF">J2Z49_002138</name>
</gene>
<proteinExistence type="inferred from homology"/>
<comment type="similarity">
    <text evidence="2">Belongs to the class-I pyridoxal-phosphate-dependent aminotransferase family.</text>
</comment>
<evidence type="ECO:0000256" key="3">
    <source>
        <dbReference type="ARBA" id="ARBA00022576"/>
    </source>
</evidence>
<dbReference type="GO" id="GO:0008483">
    <property type="term" value="F:transaminase activity"/>
    <property type="evidence" value="ECO:0007669"/>
    <property type="project" value="UniProtKB-KW"/>
</dbReference>